<dbReference type="InterPro" id="IPR026893">
    <property type="entry name" value="Tyr/Ser_Pase_IphP-type"/>
</dbReference>
<sequence>MDRRIPLPSAPNTRDLGGLPVDGGIVRARQIYRSTMLANLSDEDLPIFESLGVTIIYDMRTEGERISAPDRLPAGIEVTGLDVLADHSTDAATSIGNLGTNPELLDDVLGSGQAEALMEQTYRDFITLRSAQVCYRDFFHGLAYPNRAGAALVHCTTGKDRTGWAAASLLLLLGADEQTVRDDYLQSNTDLLPALQPLFDLAAAQGITADLLLPVLGVRESYLDAALNQVDSRFGSIEGYFTTGLGLDSGTLDALRSRLID</sequence>
<dbReference type="KEGG" id="broo:brsh051_20030"/>
<dbReference type="InterPro" id="IPR029021">
    <property type="entry name" value="Prot-tyrosine_phosphatase-like"/>
</dbReference>
<proteinExistence type="predicted"/>
<dbReference type="AlphaFoldDB" id="A0AAN0KAJ9"/>
<dbReference type="Gene3D" id="3.90.190.10">
    <property type="entry name" value="Protein tyrosine phosphatase superfamily"/>
    <property type="match status" value="1"/>
</dbReference>
<dbReference type="EMBL" id="AP028056">
    <property type="protein sequence ID" value="BEH02722.1"/>
    <property type="molecule type" value="Genomic_DNA"/>
</dbReference>
<dbReference type="SUPFAM" id="SSF52799">
    <property type="entry name" value="(Phosphotyrosine protein) phosphatases II"/>
    <property type="match status" value="1"/>
</dbReference>
<gene>
    <name evidence="1" type="ORF">brsh051_20030</name>
</gene>
<evidence type="ECO:0000313" key="2">
    <source>
        <dbReference type="Proteomes" id="UP001431656"/>
    </source>
</evidence>
<organism evidence="1 2">
    <name type="scientific">Brooklawnia propionicigenes</name>
    <dbReference type="NCBI Taxonomy" id="3041175"/>
    <lineage>
        <taxon>Bacteria</taxon>
        <taxon>Bacillati</taxon>
        <taxon>Actinomycetota</taxon>
        <taxon>Actinomycetes</taxon>
        <taxon>Propionibacteriales</taxon>
        <taxon>Propionibacteriaceae</taxon>
        <taxon>Brooklawnia</taxon>
    </lineage>
</organism>
<dbReference type="Proteomes" id="UP001431656">
    <property type="component" value="Chromosome"/>
</dbReference>
<dbReference type="Pfam" id="PF13350">
    <property type="entry name" value="Y_phosphatase3"/>
    <property type="match status" value="1"/>
</dbReference>
<name>A0AAN0KAJ9_9ACTN</name>
<protein>
    <submittedName>
        <fullName evidence="1">Tyrosine-protein phosphatase</fullName>
    </submittedName>
</protein>
<accession>A0AAN0KAJ9</accession>
<evidence type="ECO:0000313" key="1">
    <source>
        <dbReference type="EMBL" id="BEH02722.1"/>
    </source>
</evidence>
<dbReference type="GO" id="GO:0004721">
    <property type="term" value="F:phosphoprotein phosphatase activity"/>
    <property type="evidence" value="ECO:0007669"/>
    <property type="project" value="InterPro"/>
</dbReference>
<dbReference type="PROSITE" id="PS00383">
    <property type="entry name" value="TYR_PHOSPHATASE_1"/>
    <property type="match status" value="1"/>
</dbReference>
<dbReference type="RefSeq" id="WP_286264602.1">
    <property type="nucleotide sequence ID" value="NZ_AP028056.1"/>
</dbReference>
<reference evidence="1" key="1">
    <citation type="journal article" date="2024" name="Int. J. Syst. Evol. Microbiol.">
        <title>Brooklawnia propionicigenes sp. nov., a facultatively anaerobic, propionate-producing bacterium isolated from a methanogenic reactor treating waste from cattle farms.</title>
        <authorList>
            <person name="Akita Y."/>
            <person name="Ueki A."/>
            <person name="Tonouchi A."/>
            <person name="Sugawara Y."/>
            <person name="Honma S."/>
            <person name="Kaku N."/>
            <person name="Ueki K."/>
        </authorList>
    </citation>
    <scope>NUCLEOTIDE SEQUENCE</scope>
    <source>
        <strain evidence="1">SH051</strain>
    </source>
</reference>
<keyword evidence="2" id="KW-1185">Reference proteome</keyword>
<dbReference type="InterPro" id="IPR016130">
    <property type="entry name" value="Tyr_Pase_AS"/>
</dbReference>